<feature type="compositionally biased region" description="Polar residues" evidence="2">
    <location>
        <begin position="32"/>
        <end position="45"/>
    </location>
</feature>
<evidence type="ECO:0008006" key="5">
    <source>
        <dbReference type="Google" id="ProtNLM"/>
    </source>
</evidence>
<evidence type="ECO:0000256" key="2">
    <source>
        <dbReference type="SAM" id="MobiDB-lite"/>
    </source>
</evidence>
<feature type="compositionally biased region" description="Polar residues" evidence="2">
    <location>
        <begin position="80"/>
        <end position="89"/>
    </location>
</feature>
<dbReference type="EMBL" id="JBCNJP010000007">
    <property type="protein sequence ID" value="KAK9075199.1"/>
    <property type="molecule type" value="Genomic_DNA"/>
</dbReference>
<feature type="compositionally biased region" description="Low complexity" evidence="2">
    <location>
        <begin position="50"/>
        <end position="60"/>
    </location>
</feature>
<sequence length="360" mass="40146">MDRLRRSGSRHPTPLVREQPFSRLTRCKAENPGTSPSTTVISSNKAGIVTKSRSTSATKTRSYRDSEVNSFMIQLPNPMTINTRFTSPTAKKAAQDGGTKVLPRRKPTSPSAWALSPGRVSPCPSPVQPIKSPSPGGRIGGERGNGGISGVLKYFRQKKVVSSEDIDRHCFILTNNRLLQWRFANARAETTTSMVGTLTKKKMFNAWLKILATRNSNMVKRMEVEKLKNDIKLYHIMNSQLFLLEKWSRMEAKNFEAVGRVVRKLSVVSINVPLLHDSKGDALDVSNVLDTATTLLENIESTVSQLNHEVVEKSCYLLTELSVIAKEEIESLVELQTLMTDVVSLKEKERSLQGHLIQTK</sequence>
<name>A0AAP0DHT2_9ASTR</name>
<feature type="region of interest" description="Disordered" evidence="2">
    <location>
        <begin position="80"/>
        <end position="144"/>
    </location>
</feature>
<evidence type="ECO:0000313" key="3">
    <source>
        <dbReference type="EMBL" id="KAK9075199.1"/>
    </source>
</evidence>
<dbReference type="AlphaFoldDB" id="A0AAP0DHT2"/>
<comment type="caution">
    <text evidence="3">The sequence shown here is derived from an EMBL/GenBank/DDBJ whole genome shotgun (WGS) entry which is preliminary data.</text>
</comment>
<evidence type="ECO:0000313" key="4">
    <source>
        <dbReference type="Proteomes" id="UP001408789"/>
    </source>
</evidence>
<dbReference type="InterPro" id="IPR007573">
    <property type="entry name" value="QWRF"/>
</dbReference>
<dbReference type="Pfam" id="PF04484">
    <property type="entry name" value="QWRF"/>
    <property type="match status" value="1"/>
</dbReference>
<protein>
    <recommendedName>
        <fullName evidence="5">QWRF motif-containing protein 7</fullName>
    </recommendedName>
</protein>
<dbReference type="Proteomes" id="UP001408789">
    <property type="component" value="Unassembled WGS sequence"/>
</dbReference>
<comment type="similarity">
    <text evidence="1">Belongs to the QWRF family.</text>
</comment>
<organism evidence="3 4">
    <name type="scientific">Deinandra increscens subsp. villosa</name>
    <dbReference type="NCBI Taxonomy" id="3103831"/>
    <lineage>
        <taxon>Eukaryota</taxon>
        <taxon>Viridiplantae</taxon>
        <taxon>Streptophyta</taxon>
        <taxon>Embryophyta</taxon>
        <taxon>Tracheophyta</taxon>
        <taxon>Spermatophyta</taxon>
        <taxon>Magnoliopsida</taxon>
        <taxon>eudicotyledons</taxon>
        <taxon>Gunneridae</taxon>
        <taxon>Pentapetalae</taxon>
        <taxon>asterids</taxon>
        <taxon>campanulids</taxon>
        <taxon>Asterales</taxon>
        <taxon>Asteraceae</taxon>
        <taxon>Asteroideae</taxon>
        <taxon>Heliantheae alliance</taxon>
        <taxon>Madieae</taxon>
        <taxon>Madiinae</taxon>
        <taxon>Deinandra</taxon>
    </lineage>
</organism>
<dbReference type="GO" id="GO:0005737">
    <property type="term" value="C:cytoplasm"/>
    <property type="evidence" value="ECO:0007669"/>
    <property type="project" value="TreeGrafter"/>
</dbReference>
<accession>A0AAP0DHT2</accession>
<dbReference type="PANTHER" id="PTHR31807:SF27">
    <property type="entry name" value="QWRF MOTIF-CONTAINING PROTEIN 7"/>
    <property type="match status" value="1"/>
</dbReference>
<dbReference type="GO" id="GO:0008017">
    <property type="term" value="F:microtubule binding"/>
    <property type="evidence" value="ECO:0007669"/>
    <property type="project" value="TreeGrafter"/>
</dbReference>
<proteinExistence type="inferred from homology"/>
<dbReference type="PANTHER" id="PTHR31807">
    <property type="entry name" value="AUGMIN FAMILY MEMBER"/>
    <property type="match status" value="1"/>
</dbReference>
<gene>
    <name evidence="3" type="ORF">SSX86_003520</name>
</gene>
<feature type="region of interest" description="Disordered" evidence="2">
    <location>
        <begin position="1"/>
        <end position="63"/>
    </location>
</feature>
<reference evidence="3 4" key="1">
    <citation type="submission" date="2024-04" db="EMBL/GenBank/DDBJ databases">
        <title>The reference genome of an endangered Asteraceae, Deinandra increscens subsp. villosa, native to the Central Coast of California.</title>
        <authorList>
            <person name="Guilliams M."/>
            <person name="Hasenstab-Lehman K."/>
            <person name="Meyer R."/>
            <person name="Mcevoy S."/>
        </authorList>
    </citation>
    <scope>NUCLEOTIDE SEQUENCE [LARGE SCALE GENOMIC DNA]</scope>
    <source>
        <tissue evidence="3">Leaf</tissue>
    </source>
</reference>
<keyword evidence="4" id="KW-1185">Reference proteome</keyword>
<evidence type="ECO:0000256" key="1">
    <source>
        <dbReference type="ARBA" id="ARBA00010016"/>
    </source>
</evidence>
<dbReference type="GO" id="GO:0051225">
    <property type="term" value="P:spindle assembly"/>
    <property type="evidence" value="ECO:0007669"/>
    <property type="project" value="TreeGrafter"/>
</dbReference>
<dbReference type="GO" id="GO:0005880">
    <property type="term" value="C:nuclear microtubule"/>
    <property type="evidence" value="ECO:0007669"/>
    <property type="project" value="TreeGrafter"/>
</dbReference>